<name>A0AAC9J0L1_VIRHA</name>
<dbReference type="Gene3D" id="1.10.287.1080">
    <property type="entry name" value="MazG-like"/>
    <property type="match status" value="1"/>
</dbReference>
<protein>
    <recommendedName>
        <fullName evidence="3">NTP pyrophosphohydrolase MazG putative catalytic core domain-containing protein</fullName>
    </recommendedName>
</protein>
<dbReference type="InterPro" id="IPR021130">
    <property type="entry name" value="PRib-ATP_PPHydrolase-like"/>
</dbReference>
<organism evidence="1 2">
    <name type="scientific">Virgibacillus halodenitrificans</name>
    <name type="common">Bacillus halodenitrificans</name>
    <dbReference type="NCBI Taxonomy" id="1482"/>
    <lineage>
        <taxon>Bacteria</taxon>
        <taxon>Bacillati</taxon>
        <taxon>Bacillota</taxon>
        <taxon>Bacilli</taxon>
        <taxon>Bacillales</taxon>
        <taxon>Bacillaceae</taxon>
        <taxon>Virgibacillus</taxon>
    </lineage>
</organism>
<evidence type="ECO:0000313" key="1">
    <source>
        <dbReference type="EMBL" id="APC48973.1"/>
    </source>
</evidence>
<dbReference type="KEGG" id="vhl:BME96_12565"/>
<reference evidence="1 2" key="1">
    <citation type="submission" date="2016-11" db="EMBL/GenBank/DDBJ databases">
        <title>Complete genome sequencing of Virgibacillus halodenitrificans PDB-F2.</title>
        <authorList>
            <person name="Sun Z."/>
            <person name="Zhou Y."/>
            <person name="Li H."/>
        </authorList>
    </citation>
    <scope>NUCLEOTIDE SEQUENCE [LARGE SCALE GENOMIC DNA]</scope>
    <source>
        <strain evidence="1 2">PDB-F2</strain>
    </source>
</reference>
<dbReference type="RefSeq" id="WP_071649233.1">
    <property type="nucleotide sequence ID" value="NZ_CP017962.1"/>
</dbReference>
<evidence type="ECO:0000313" key="2">
    <source>
        <dbReference type="Proteomes" id="UP000182945"/>
    </source>
</evidence>
<dbReference type="GeneID" id="71515236"/>
<dbReference type="SUPFAM" id="SSF101386">
    <property type="entry name" value="all-alpha NTP pyrophosphatases"/>
    <property type="match status" value="1"/>
</dbReference>
<dbReference type="Proteomes" id="UP000182945">
    <property type="component" value="Chromosome"/>
</dbReference>
<gene>
    <name evidence="1" type="ORF">BME96_12565</name>
</gene>
<accession>A0AAC9J0L1</accession>
<dbReference type="Pfam" id="PF01503">
    <property type="entry name" value="PRA-PH"/>
    <property type="match status" value="1"/>
</dbReference>
<proteinExistence type="predicted"/>
<dbReference type="AlphaFoldDB" id="A0AAC9J0L1"/>
<sequence>MNLNDLTEHIEQWAIDRNLNNADPHKQALKLGEEYGELCQGMSKGNREQVIDSIGDMYVVLTILSMQMGTDIQTCVDYAYNEIKDRKGKMVNGVFVKEDDLL</sequence>
<dbReference type="CDD" id="cd11540">
    <property type="entry name" value="NTP-PPase_u3"/>
    <property type="match status" value="1"/>
</dbReference>
<evidence type="ECO:0008006" key="3">
    <source>
        <dbReference type="Google" id="ProtNLM"/>
    </source>
</evidence>
<dbReference type="EMBL" id="CP017962">
    <property type="protein sequence ID" value="APC48973.1"/>
    <property type="molecule type" value="Genomic_DNA"/>
</dbReference>